<dbReference type="WBParaSite" id="TMUE_3000014146.1">
    <property type="protein sequence ID" value="TMUE_3000014146.1"/>
    <property type="gene ID" value="WBGene00302141"/>
</dbReference>
<dbReference type="PANTHER" id="PTHR33064:SF37">
    <property type="entry name" value="RIBONUCLEASE H"/>
    <property type="match status" value="1"/>
</dbReference>
<dbReference type="PROSITE" id="PS50878">
    <property type="entry name" value="RT_POL"/>
    <property type="match status" value="1"/>
</dbReference>
<dbReference type="InterPro" id="IPR043128">
    <property type="entry name" value="Rev_trsase/Diguanyl_cyclase"/>
</dbReference>
<dbReference type="PANTHER" id="PTHR33064">
    <property type="entry name" value="POL PROTEIN"/>
    <property type="match status" value="1"/>
</dbReference>
<dbReference type="Pfam" id="PF00078">
    <property type="entry name" value="RVT_1"/>
    <property type="match status" value="1"/>
</dbReference>
<organism evidence="2 3">
    <name type="scientific">Trichuris muris</name>
    <name type="common">Mouse whipworm</name>
    <dbReference type="NCBI Taxonomy" id="70415"/>
    <lineage>
        <taxon>Eukaryota</taxon>
        <taxon>Metazoa</taxon>
        <taxon>Ecdysozoa</taxon>
        <taxon>Nematoda</taxon>
        <taxon>Enoplea</taxon>
        <taxon>Dorylaimia</taxon>
        <taxon>Trichinellida</taxon>
        <taxon>Trichuridae</taxon>
        <taxon>Trichuris</taxon>
    </lineage>
</organism>
<feature type="domain" description="Reverse transcriptase" evidence="1">
    <location>
        <begin position="1"/>
        <end position="90"/>
    </location>
</feature>
<dbReference type="FunFam" id="3.30.70.270:FF:000003">
    <property type="entry name" value="Transposon Ty3-G Gag-Pol polyprotein"/>
    <property type="match status" value="1"/>
</dbReference>
<dbReference type="Proteomes" id="UP000046395">
    <property type="component" value="Unassembled WGS sequence"/>
</dbReference>
<dbReference type="InterPro" id="IPR051320">
    <property type="entry name" value="Viral_Replic_Matur_Polypro"/>
</dbReference>
<sequence length="134" mass="15191">MPFGLFEFVKMPFGLRNAAQTFQRFLDQVLRGLENCFAYVDDTLLTSRSESEHLQLLRKVFARLAQYGIKVNPEKCVLGFQSLVFLGHLVDQHGIRPAPDKVAVIQRFPPPATIKQLRQFVGMVNLCLCPLPTS</sequence>
<dbReference type="CDD" id="cd01647">
    <property type="entry name" value="RT_LTR"/>
    <property type="match status" value="1"/>
</dbReference>
<evidence type="ECO:0000313" key="2">
    <source>
        <dbReference type="Proteomes" id="UP000046395"/>
    </source>
</evidence>
<evidence type="ECO:0000313" key="3">
    <source>
        <dbReference type="WBParaSite" id="TMUE_3000014146.1"/>
    </source>
</evidence>
<reference evidence="3" key="1">
    <citation type="submission" date="2019-12" db="UniProtKB">
        <authorList>
            <consortium name="WormBaseParasite"/>
        </authorList>
    </citation>
    <scope>IDENTIFICATION</scope>
</reference>
<dbReference type="STRING" id="70415.A0A5S6R3F8"/>
<dbReference type="AlphaFoldDB" id="A0A5S6R3F8"/>
<dbReference type="Gene3D" id="3.30.70.270">
    <property type="match status" value="1"/>
</dbReference>
<name>A0A5S6R3F8_TRIMR</name>
<dbReference type="InterPro" id="IPR043502">
    <property type="entry name" value="DNA/RNA_pol_sf"/>
</dbReference>
<proteinExistence type="predicted"/>
<accession>A0A5S6R3F8</accession>
<evidence type="ECO:0000259" key="1">
    <source>
        <dbReference type="PROSITE" id="PS50878"/>
    </source>
</evidence>
<dbReference type="InterPro" id="IPR000477">
    <property type="entry name" value="RT_dom"/>
</dbReference>
<protein>
    <submittedName>
        <fullName evidence="3">Reverse transcriptase domain-containing protein</fullName>
    </submittedName>
</protein>
<keyword evidence="2" id="KW-1185">Reference proteome</keyword>
<dbReference type="SUPFAM" id="SSF56672">
    <property type="entry name" value="DNA/RNA polymerases"/>
    <property type="match status" value="1"/>
</dbReference>